<keyword evidence="3 6" id="KW-1133">Transmembrane helix</keyword>
<keyword evidence="8" id="KW-1185">Reference proteome</keyword>
<evidence type="ECO:0000313" key="8">
    <source>
        <dbReference type="Proteomes" id="UP001600888"/>
    </source>
</evidence>
<dbReference type="Gene3D" id="1.20.58.340">
    <property type="entry name" value="Magnesium transport protein CorA, transmembrane region"/>
    <property type="match status" value="1"/>
</dbReference>
<dbReference type="EMBL" id="JBAWTH010000026">
    <property type="protein sequence ID" value="KAL2285951.1"/>
    <property type="molecule type" value="Genomic_DNA"/>
</dbReference>
<comment type="caution">
    <text evidence="7">The sequence shown here is derived from an EMBL/GenBank/DDBJ whole genome shotgun (WGS) entry which is preliminary data.</text>
</comment>
<dbReference type="InterPro" id="IPR045863">
    <property type="entry name" value="CorA_TM1_TM2"/>
</dbReference>
<gene>
    <name evidence="7" type="ORF">FJTKL_07213</name>
</gene>
<evidence type="ECO:0008006" key="9">
    <source>
        <dbReference type="Google" id="ProtNLM"/>
    </source>
</evidence>
<evidence type="ECO:0000313" key="7">
    <source>
        <dbReference type="EMBL" id="KAL2285951.1"/>
    </source>
</evidence>
<feature type="compositionally biased region" description="Low complexity" evidence="5">
    <location>
        <begin position="48"/>
        <end position="57"/>
    </location>
</feature>
<evidence type="ECO:0000256" key="2">
    <source>
        <dbReference type="ARBA" id="ARBA00022692"/>
    </source>
</evidence>
<organism evidence="7 8">
    <name type="scientific">Diaporthe vaccinii</name>
    <dbReference type="NCBI Taxonomy" id="105482"/>
    <lineage>
        <taxon>Eukaryota</taxon>
        <taxon>Fungi</taxon>
        <taxon>Dikarya</taxon>
        <taxon>Ascomycota</taxon>
        <taxon>Pezizomycotina</taxon>
        <taxon>Sordariomycetes</taxon>
        <taxon>Sordariomycetidae</taxon>
        <taxon>Diaporthales</taxon>
        <taxon>Diaporthaceae</taxon>
        <taxon>Diaporthe</taxon>
        <taxon>Diaporthe eres species complex</taxon>
    </lineage>
</organism>
<protein>
    <recommendedName>
        <fullName evidence="9">Mg2+ transporter</fullName>
    </recommendedName>
</protein>
<feature type="transmembrane region" description="Helical" evidence="6">
    <location>
        <begin position="1047"/>
        <end position="1070"/>
    </location>
</feature>
<evidence type="ECO:0000256" key="3">
    <source>
        <dbReference type="ARBA" id="ARBA00022989"/>
    </source>
</evidence>
<feature type="region of interest" description="Disordered" evidence="5">
    <location>
        <begin position="1162"/>
        <end position="1190"/>
    </location>
</feature>
<feature type="compositionally biased region" description="Basic and acidic residues" evidence="5">
    <location>
        <begin position="544"/>
        <end position="570"/>
    </location>
</feature>
<name>A0ABR4EU30_9PEZI</name>
<dbReference type="Proteomes" id="UP001600888">
    <property type="component" value="Unassembled WGS sequence"/>
</dbReference>
<dbReference type="SUPFAM" id="SSF144083">
    <property type="entry name" value="Magnesium transport protein CorA, transmembrane region"/>
    <property type="match status" value="1"/>
</dbReference>
<feature type="compositionally biased region" description="Polar residues" evidence="5">
    <location>
        <begin position="158"/>
        <end position="178"/>
    </location>
</feature>
<reference evidence="7 8" key="1">
    <citation type="submission" date="2024-03" db="EMBL/GenBank/DDBJ databases">
        <title>A high-quality draft genome sequence of Diaporthe vaccinii, a causative agent of upright dieback and viscid rot disease in cranberry plants.</title>
        <authorList>
            <person name="Sarrasin M."/>
            <person name="Lang B.F."/>
            <person name="Burger G."/>
        </authorList>
    </citation>
    <scope>NUCLEOTIDE SEQUENCE [LARGE SCALE GENOMIC DNA]</scope>
    <source>
        <strain evidence="7 8">IS7</strain>
    </source>
</reference>
<accession>A0ABR4EU30</accession>
<evidence type="ECO:0000256" key="1">
    <source>
        <dbReference type="ARBA" id="ARBA00004651"/>
    </source>
</evidence>
<sequence>MEFPPPRRRETLPARLGTTQQQQAQPATVSGTTYVSPPGLSYANSAQPVYYAPVYPAGPSSGPRPGTSYAQPAFYPQQQVHYVQAVDRRAESEGTGRPITSETEIPRPRSPSPRVVERRRESRSHSKRARFADDYSSSDSDSPRERERERETVVIRSYHNSSRESGYTENDGSTVYSFSPSRASRAPSSSRTARTDDEEVEKSENGSVSQENGASRVRATYVFESRYTGESRLGDPHTVKLSVQKTTAVKQRHLFRWIHTTPSSMNFDEFANIASQVPALDASERKAIAQLLPRVKRKFVKTIQTSAGKDVQYMEPAVMPYRIPDGGKNRSIASRTAAWVCLPYFSLENYSGLLSAENSAEFPVQTLLQAQFSKTARERDMQQAVCQIGRRGIGRCFHIAQLWCLIVDKSLLLTYGRMTEDALCAESREAMTKITIDNTMAQAKPRLVVSYRGSVVWAFLLEECQTWTDFLSHFREFWPRRLVFFMNRSPINAEDWPRIWHGAVTQRVSTNLAIEVDIGTDPKPPPRRLEKLLSGNQTSETEDSTPKQHDGLKPSAEKSNKLSPDWKPDISGRTNAIPRPEPVSIFSFLEDVPQPAGFDESVLNEHLLEVEDFLLNQTNFTDRKAYRSCNPSSRNNVHGILEKRGSILSQSTDSSSRDQVDYEEDVDIFNTTDIIFRFFFPADAKVTTVGKFWGAVKFLIERGDSPLPRKIRRQRSLICRITRSLAVTITSFNETIGYSTDPSQLDLVVPDDLKNAWLHLTMSLIFVPHDEVMSETLLVHAQLLIEEGIENIVKSLSRKSLLENAVILPIELCTLMGLKMLQDSTAGLPDISHTYSAYLESVAADISNKPSDRLHERRLGLLKQELSVIMKTLDAQHRIVENLEHEFKPQFMKNEYMTSTDHPNTGYEYSKNWGEPFPRRDFSRVRSSTRNYEVEVPVRSHRDEAEYARSHVHARSRYRDDERDYRTHAGWYEEDPYVYNATTQPNPDFKLSPTDAGGFRKLFAEECFRHIERRKREFGEFRYQATLLEEENQNKVETTKDRQERAIYAFTIVTVIFLPLSSVASIFGINTKDIRDTELGQWAYWATAVPVTAAVVFFGLLWTGELGNMLRWVSSFGPHVGRGAYQRIRDDYYDGEPLLDRYARGADVLRLRERRVEPSIRIYRGRSPSPPPPPPPPVHFVRRRDTYYEE</sequence>
<proteinExistence type="predicted"/>
<evidence type="ECO:0000256" key="6">
    <source>
        <dbReference type="SAM" id="Phobius"/>
    </source>
</evidence>
<keyword evidence="4 6" id="KW-0472">Membrane</keyword>
<comment type="subcellular location">
    <subcellularLocation>
        <location evidence="1">Cell membrane</location>
        <topology evidence="1">Multi-pass membrane protein</topology>
    </subcellularLocation>
</comment>
<feature type="transmembrane region" description="Helical" evidence="6">
    <location>
        <begin position="1082"/>
        <end position="1102"/>
    </location>
</feature>
<evidence type="ECO:0000256" key="4">
    <source>
        <dbReference type="ARBA" id="ARBA00023136"/>
    </source>
</evidence>
<feature type="region of interest" description="Disordered" evidence="5">
    <location>
        <begin position="516"/>
        <end position="577"/>
    </location>
</feature>
<feature type="compositionally biased region" description="Low complexity" evidence="5">
    <location>
        <begin position="18"/>
        <end position="28"/>
    </location>
</feature>
<feature type="region of interest" description="Disordered" evidence="5">
    <location>
        <begin position="1"/>
        <end position="213"/>
    </location>
</feature>
<feature type="compositionally biased region" description="Low complexity" evidence="5">
    <location>
        <begin position="179"/>
        <end position="192"/>
    </location>
</feature>
<feature type="compositionally biased region" description="Basic and acidic residues" evidence="5">
    <location>
        <begin position="141"/>
        <end position="153"/>
    </location>
</feature>
<dbReference type="PANTHER" id="PTHR46494:SF3">
    <property type="entry name" value="ZINC TRANSPORT PROTEIN ZNTB"/>
    <property type="match status" value="1"/>
</dbReference>
<feature type="compositionally biased region" description="Pro residues" evidence="5">
    <location>
        <begin position="1168"/>
        <end position="1178"/>
    </location>
</feature>
<dbReference type="InterPro" id="IPR002523">
    <property type="entry name" value="MgTranspt_CorA/ZnTranspt_ZntB"/>
</dbReference>
<dbReference type="Pfam" id="PF01544">
    <property type="entry name" value="CorA"/>
    <property type="match status" value="1"/>
</dbReference>
<feature type="compositionally biased region" description="Basic and acidic residues" evidence="5">
    <location>
        <begin position="115"/>
        <end position="124"/>
    </location>
</feature>
<keyword evidence="2 6" id="KW-0812">Transmembrane</keyword>
<feature type="compositionally biased region" description="Basic and acidic residues" evidence="5">
    <location>
        <begin position="1"/>
        <end position="12"/>
    </location>
</feature>
<evidence type="ECO:0000256" key="5">
    <source>
        <dbReference type="SAM" id="MobiDB-lite"/>
    </source>
</evidence>
<dbReference type="PANTHER" id="PTHR46494">
    <property type="entry name" value="CORA FAMILY METAL ION TRANSPORTER (EUROFUNG)"/>
    <property type="match status" value="1"/>
</dbReference>